<dbReference type="AlphaFoldDB" id="A0A6J6T1U4"/>
<dbReference type="PANTHER" id="PTHR43625">
    <property type="entry name" value="AFLATOXIN B1 ALDEHYDE REDUCTASE"/>
    <property type="match status" value="1"/>
</dbReference>
<dbReference type="GO" id="GO:0016491">
    <property type="term" value="F:oxidoreductase activity"/>
    <property type="evidence" value="ECO:0007669"/>
    <property type="project" value="UniProtKB-KW"/>
</dbReference>
<feature type="domain" description="NADP-dependent oxidoreductase" evidence="2">
    <location>
        <begin position="37"/>
        <end position="325"/>
    </location>
</feature>
<organism evidence="3">
    <name type="scientific">freshwater metagenome</name>
    <dbReference type="NCBI Taxonomy" id="449393"/>
    <lineage>
        <taxon>unclassified sequences</taxon>
        <taxon>metagenomes</taxon>
        <taxon>ecological metagenomes</taxon>
    </lineage>
</organism>
<sequence length="346" mass="37785">MRIDLSRPSINQISTYTCLTMKNNQRRFIGKLEVSPIGLGCMPLSGYPPEKSFMLDNRDQAIQTVHAALDAGINFLDTGDSYSPTWNPYGHNEKLIAEAIRSWSGSAAAKAKIIVATKAGITREKNDTWYGELGFNSTRSYLYRAVEGSAARLGVDKIKLWQHHRIDPKLTIEEQYENVNTLKEHGIVENFGLSNVTVAQLKVGLKIIGGPKEGGVVSVQNEFSPRFRVNSDVLDLCTELGIAFLPWSPLGGIGKPKNVTSDSYATLHEMANRKNVSVFALTIAWHLAKSPITIPIPGSSQPATILDSLSGSEIDLSAVEFAELENGLPETSIETGTYIPKKPAAN</sequence>
<dbReference type="Gene3D" id="3.20.20.100">
    <property type="entry name" value="NADP-dependent oxidoreductase domain"/>
    <property type="match status" value="1"/>
</dbReference>
<dbReference type="EMBL" id="CAEZYX010000042">
    <property type="protein sequence ID" value="CAB4741102.1"/>
    <property type="molecule type" value="Genomic_DNA"/>
</dbReference>
<gene>
    <name evidence="3" type="ORF">UFOPK2802_00547</name>
</gene>
<name>A0A6J6T1U4_9ZZZZ</name>
<dbReference type="InterPro" id="IPR050791">
    <property type="entry name" value="Aldo-Keto_reductase"/>
</dbReference>
<dbReference type="GO" id="GO:0005737">
    <property type="term" value="C:cytoplasm"/>
    <property type="evidence" value="ECO:0007669"/>
    <property type="project" value="TreeGrafter"/>
</dbReference>
<evidence type="ECO:0000256" key="1">
    <source>
        <dbReference type="ARBA" id="ARBA00023002"/>
    </source>
</evidence>
<proteinExistence type="predicted"/>
<evidence type="ECO:0000313" key="3">
    <source>
        <dbReference type="EMBL" id="CAB4741102.1"/>
    </source>
</evidence>
<keyword evidence="1" id="KW-0560">Oxidoreductase</keyword>
<protein>
    <submittedName>
        <fullName evidence="3">Unannotated protein</fullName>
    </submittedName>
</protein>
<dbReference type="Pfam" id="PF00248">
    <property type="entry name" value="Aldo_ket_red"/>
    <property type="match status" value="1"/>
</dbReference>
<dbReference type="PANTHER" id="PTHR43625:SF40">
    <property type="entry name" value="ALDO-KETO REDUCTASE YAKC [NADP(+)]"/>
    <property type="match status" value="1"/>
</dbReference>
<evidence type="ECO:0000259" key="2">
    <source>
        <dbReference type="Pfam" id="PF00248"/>
    </source>
</evidence>
<dbReference type="CDD" id="cd19088">
    <property type="entry name" value="AKR_AKR13B1"/>
    <property type="match status" value="1"/>
</dbReference>
<dbReference type="InterPro" id="IPR036812">
    <property type="entry name" value="NAD(P)_OxRdtase_dom_sf"/>
</dbReference>
<accession>A0A6J6T1U4</accession>
<reference evidence="3" key="1">
    <citation type="submission" date="2020-05" db="EMBL/GenBank/DDBJ databases">
        <authorList>
            <person name="Chiriac C."/>
            <person name="Salcher M."/>
            <person name="Ghai R."/>
            <person name="Kavagutti S V."/>
        </authorList>
    </citation>
    <scope>NUCLEOTIDE SEQUENCE</scope>
</reference>
<dbReference type="SUPFAM" id="SSF51430">
    <property type="entry name" value="NAD(P)-linked oxidoreductase"/>
    <property type="match status" value="1"/>
</dbReference>
<dbReference type="InterPro" id="IPR023210">
    <property type="entry name" value="NADP_OxRdtase_dom"/>
</dbReference>